<evidence type="ECO:0000313" key="2">
    <source>
        <dbReference type="Proteomes" id="UP001066276"/>
    </source>
</evidence>
<gene>
    <name evidence="1" type="ORF">NDU88_000832</name>
</gene>
<comment type="caution">
    <text evidence="1">The sequence shown here is derived from an EMBL/GenBank/DDBJ whole genome shotgun (WGS) entry which is preliminary data.</text>
</comment>
<dbReference type="Proteomes" id="UP001066276">
    <property type="component" value="Chromosome 2_1"/>
</dbReference>
<name>A0AAV7V638_PLEWA</name>
<dbReference type="AlphaFoldDB" id="A0AAV7V638"/>
<reference evidence="1" key="1">
    <citation type="journal article" date="2022" name="bioRxiv">
        <title>Sequencing and chromosome-scale assembly of the giantPleurodeles waltlgenome.</title>
        <authorList>
            <person name="Brown T."/>
            <person name="Elewa A."/>
            <person name="Iarovenko S."/>
            <person name="Subramanian E."/>
            <person name="Araus A.J."/>
            <person name="Petzold A."/>
            <person name="Susuki M."/>
            <person name="Suzuki K.-i.T."/>
            <person name="Hayashi T."/>
            <person name="Toyoda A."/>
            <person name="Oliveira C."/>
            <person name="Osipova E."/>
            <person name="Leigh N.D."/>
            <person name="Simon A."/>
            <person name="Yun M.H."/>
        </authorList>
    </citation>
    <scope>NUCLEOTIDE SEQUENCE</scope>
    <source>
        <strain evidence="1">20211129_DDA</strain>
        <tissue evidence="1">Liver</tissue>
    </source>
</reference>
<organism evidence="1 2">
    <name type="scientific">Pleurodeles waltl</name>
    <name type="common">Iberian ribbed newt</name>
    <dbReference type="NCBI Taxonomy" id="8319"/>
    <lineage>
        <taxon>Eukaryota</taxon>
        <taxon>Metazoa</taxon>
        <taxon>Chordata</taxon>
        <taxon>Craniata</taxon>
        <taxon>Vertebrata</taxon>
        <taxon>Euteleostomi</taxon>
        <taxon>Amphibia</taxon>
        <taxon>Batrachia</taxon>
        <taxon>Caudata</taxon>
        <taxon>Salamandroidea</taxon>
        <taxon>Salamandridae</taxon>
        <taxon>Pleurodelinae</taxon>
        <taxon>Pleurodeles</taxon>
    </lineage>
</organism>
<proteinExistence type="predicted"/>
<protein>
    <submittedName>
        <fullName evidence="1">Uncharacterized protein</fullName>
    </submittedName>
</protein>
<dbReference type="EMBL" id="JANPWB010000003">
    <property type="protein sequence ID" value="KAJ1196969.1"/>
    <property type="molecule type" value="Genomic_DNA"/>
</dbReference>
<sequence length="68" mass="7666">MNPARAQVRSANLHRGYSAPNEMFIKLQARFLIINLPVSPESRAGRASRRSRSRNYIRETQAAVKAAL</sequence>
<evidence type="ECO:0000313" key="1">
    <source>
        <dbReference type="EMBL" id="KAJ1196969.1"/>
    </source>
</evidence>
<keyword evidence="2" id="KW-1185">Reference proteome</keyword>
<accession>A0AAV7V638</accession>